<dbReference type="RefSeq" id="WP_033493377.1">
    <property type="nucleotide sequence ID" value="NZ_JDUU01000009.1"/>
</dbReference>
<dbReference type="OrthoDB" id="2353897at2"/>
<dbReference type="GO" id="GO:0016020">
    <property type="term" value="C:membrane"/>
    <property type="evidence" value="ECO:0007669"/>
    <property type="project" value="UniProtKB-SubCell"/>
</dbReference>
<organism evidence="5 6">
    <name type="scientific">Bifidobacterium biavatii DSM 23969</name>
    <dbReference type="NCBI Taxonomy" id="1437608"/>
    <lineage>
        <taxon>Bacteria</taxon>
        <taxon>Bacillati</taxon>
        <taxon>Actinomycetota</taxon>
        <taxon>Actinomycetes</taxon>
        <taxon>Bifidobacteriales</taxon>
        <taxon>Bifidobacteriaceae</taxon>
        <taxon>Bifidobacterium</taxon>
    </lineage>
</organism>
<evidence type="ECO:0000256" key="4">
    <source>
        <dbReference type="ARBA" id="ARBA00023136"/>
    </source>
</evidence>
<name>A0A087A1I8_9BIFI</name>
<evidence type="ECO:0000313" key="5">
    <source>
        <dbReference type="EMBL" id="KFI52638.1"/>
    </source>
</evidence>
<reference evidence="5 6" key="1">
    <citation type="submission" date="2014-03" db="EMBL/GenBank/DDBJ databases">
        <title>Genomics of Bifidobacteria.</title>
        <authorList>
            <person name="Ventura M."/>
            <person name="Milani C."/>
            <person name="Lugli G.A."/>
        </authorList>
    </citation>
    <scope>NUCLEOTIDE SEQUENCE [LARGE SCALE GENOMIC DNA]</scope>
    <source>
        <strain evidence="5 6">DSM 23969</strain>
    </source>
</reference>
<gene>
    <name evidence="5" type="ORF">BBIA_0319</name>
</gene>
<evidence type="ECO:0000256" key="1">
    <source>
        <dbReference type="ARBA" id="ARBA00004370"/>
    </source>
</evidence>
<dbReference type="AlphaFoldDB" id="A0A087A1I8"/>
<keyword evidence="6" id="KW-1185">Reference proteome</keyword>
<keyword evidence="3" id="KW-1133">Transmembrane helix</keyword>
<dbReference type="InterPro" id="IPR006479">
    <property type="entry name" value="Holin"/>
</dbReference>
<evidence type="ECO:0000256" key="3">
    <source>
        <dbReference type="ARBA" id="ARBA00022989"/>
    </source>
</evidence>
<dbReference type="STRING" id="1437608.GCA_000771645_02539"/>
<proteinExistence type="predicted"/>
<keyword evidence="4" id="KW-0472">Membrane</keyword>
<comment type="caution">
    <text evidence="5">The sequence shown here is derived from an EMBL/GenBank/DDBJ whole genome shotgun (WGS) entry which is preliminary data.</text>
</comment>
<dbReference type="Pfam" id="PF04688">
    <property type="entry name" value="Holin_SPP1"/>
    <property type="match status" value="1"/>
</dbReference>
<comment type="subcellular location">
    <subcellularLocation>
        <location evidence="1">Membrane</location>
    </subcellularLocation>
</comment>
<protein>
    <submittedName>
        <fullName evidence="5">Phage lysis protein</fullName>
    </submittedName>
</protein>
<evidence type="ECO:0000313" key="6">
    <source>
        <dbReference type="Proteomes" id="UP000029108"/>
    </source>
</evidence>
<evidence type="ECO:0000256" key="2">
    <source>
        <dbReference type="ARBA" id="ARBA00022692"/>
    </source>
</evidence>
<accession>A0A087A1I8</accession>
<keyword evidence="2" id="KW-0812">Transmembrane</keyword>
<sequence length="137" mass="14120">MKLTTERIKSFGVLAASLVTTVNAVLALIGWNPLPFGDTEAGVAVSLALSVGVDVWAWWRQNVVTQAAAIGHDVTANEKAAARQITADHTETAVSALVNANAAASEPVGLTDGELKAITAQWLADINAAQDKEGGTA</sequence>
<dbReference type="EMBL" id="JGYN01000004">
    <property type="protein sequence ID" value="KFI52638.1"/>
    <property type="molecule type" value="Genomic_DNA"/>
</dbReference>
<dbReference type="Proteomes" id="UP000029108">
    <property type="component" value="Unassembled WGS sequence"/>
</dbReference>